<dbReference type="RefSeq" id="WP_207861212.1">
    <property type="nucleotide sequence ID" value="NZ_JAFREP010000022.1"/>
</dbReference>
<reference evidence="2" key="1">
    <citation type="submission" date="2021-03" db="EMBL/GenBank/DDBJ databases">
        <authorList>
            <person name="Wang G."/>
        </authorList>
    </citation>
    <scope>NUCLEOTIDE SEQUENCE</scope>
    <source>
        <strain evidence="2">KCTC 12899</strain>
    </source>
</reference>
<dbReference type="Proteomes" id="UP000664417">
    <property type="component" value="Unassembled WGS sequence"/>
</dbReference>
<sequence>MKKALLLLVMLAMLGGAGYIVYHFFFRTEEVGFQPLDFPKQAKGLNQTGSITAHPHGLYEVSAADMHDLLFLQGVLHGTHAGTELEQLVRLFKGIPAKTGVKALDDLAPVFYYLDLTTAAEACVQQVPHHVSVLLTAYAEGLSEAGGGRRWTLTDLFVYQRGLAFLINRCWAKEWAMRWWVRELGAEPQWFGPGLPPVHPPADPALESDLAPAGLFRAPWIEMVLFRDANGATAQHLRGDPFFQFLAVPTRFEIPELYVSEGLSLAGLPFLWSGQTAGVQFALQPRLTRDETFYVFPEDQFVGQEALFRESDTGNIAKLYDQAPIRAPFGRWVKPLVFGAGVDTYYDWDGFRPSADLVALYYLFTAGNLDDARAAMQYHQVPSAALLLGGESPRRNARLYASSNPSSDRGGPTFQPPLFRRPWEEALPAAAVTGSDFVWAAWADGGDFVKNNRFREDSPLDAALVDALLFRLDGALQTELSDKQLEAVLELLNRSSDAERAMFIAEVWRQLTRRIAEVTVEDQAAWWVPVVNMPLRRLILAELRARQSRIRGEDGDLGAFNQMTARSLKAALARTRDENALLVLGADGLAMGMVGDVRESGSPTAIFTAEQGRVAQVGWLTMVWHEPLLFWHYPIRDGDGQLGAPKRVTYSPASATPASIRPRR</sequence>
<gene>
    <name evidence="2" type="ORF">J3U88_22350</name>
</gene>
<dbReference type="GO" id="GO:0016811">
    <property type="term" value="F:hydrolase activity, acting on carbon-nitrogen (but not peptide) bonds, in linear amides"/>
    <property type="evidence" value="ECO:0007669"/>
    <property type="project" value="InterPro"/>
</dbReference>
<comment type="caution">
    <text evidence="2">The sequence shown here is derived from an EMBL/GenBank/DDBJ whole genome shotgun (WGS) entry which is preliminary data.</text>
</comment>
<name>A0A8J7U698_9BACT</name>
<evidence type="ECO:0008006" key="4">
    <source>
        <dbReference type="Google" id="ProtNLM"/>
    </source>
</evidence>
<dbReference type="AlphaFoldDB" id="A0A8J7U698"/>
<dbReference type="EMBL" id="JAFREP010000022">
    <property type="protein sequence ID" value="MBO1321238.1"/>
    <property type="molecule type" value="Genomic_DNA"/>
</dbReference>
<evidence type="ECO:0000256" key="1">
    <source>
        <dbReference type="SAM" id="MobiDB-lite"/>
    </source>
</evidence>
<feature type="region of interest" description="Disordered" evidence="1">
    <location>
        <begin position="644"/>
        <end position="664"/>
    </location>
</feature>
<accession>A0A8J7U698</accession>
<dbReference type="SUPFAM" id="SSF56235">
    <property type="entry name" value="N-terminal nucleophile aminohydrolases (Ntn hydrolases)"/>
    <property type="match status" value="1"/>
</dbReference>
<dbReference type="InterPro" id="IPR023343">
    <property type="entry name" value="Penicillin_amidase_dom1"/>
</dbReference>
<keyword evidence="3" id="KW-1185">Reference proteome</keyword>
<protein>
    <recommendedName>
        <fullName evidence="4">Penicillin amidase</fullName>
    </recommendedName>
</protein>
<dbReference type="Gene3D" id="1.10.439.10">
    <property type="entry name" value="Penicillin Amidohydrolase, domain 1"/>
    <property type="match status" value="1"/>
</dbReference>
<organism evidence="2 3">
    <name type="scientific">Acanthopleuribacter pedis</name>
    <dbReference type="NCBI Taxonomy" id="442870"/>
    <lineage>
        <taxon>Bacteria</taxon>
        <taxon>Pseudomonadati</taxon>
        <taxon>Acidobacteriota</taxon>
        <taxon>Holophagae</taxon>
        <taxon>Acanthopleuribacterales</taxon>
        <taxon>Acanthopleuribacteraceae</taxon>
        <taxon>Acanthopleuribacter</taxon>
    </lineage>
</organism>
<proteinExistence type="predicted"/>
<dbReference type="InterPro" id="IPR029055">
    <property type="entry name" value="Ntn_hydrolases_N"/>
</dbReference>
<evidence type="ECO:0000313" key="2">
    <source>
        <dbReference type="EMBL" id="MBO1321238.1"/>
    </source>
</evidence>
<evidence type="ECO:0000313" key="3">
    <source>
        <dbReference type="Proteomes" id="UP000664417"/>
    </source>
</evidence>